<reference evidence="5 6" key="1">
    <citation type="journal article" date="2018" name="Elife">
        <title>Discovery and characterization of a prevalent human gut bacterial enzyme sufficient for the inactivation of a family of plant toxins.</title>
        <authorList>
            <person name="Koppel N."/>
            <person name="Bisanz J.E."/>
            <person name="Pandelia M.E."/>
            <person name="Turnbaugh P.J."/>
            <person name="Balskus E.P."/>
        </authorList>
    </citation>
    <scope>NUCLEOTIDE SEQUENCE [LARGE SCALE GENOMIC DNA]</scope>
    <source>
        <strain evidence="4 6">16A</strain>
        <strain evidence="3 5">FAA1-1-60AUCSF</strain>
    </source>
</reference>
<dbReference type="CDD" id="cd04847">
    <property type="entry name" value="Peptidases_S8_Subtilisin_like_2"/>
    <property type="match status" value="1"/>
</dbReference>
<accession>A0A369N0K0</accession>
<evidence type="ECO:0000313" key="4">
    <source>
        <dbReference type="EMBL" id="RDC33424.1"/>
    </source>
</evidence>
<dbReference type="GO" id="GO:0004252">
    <property type="term" value="F:serine-type endopeptidase activity"/>
    <property type="evidence" value="ECO:0007669"/>
    <property type="project" value="InterPro"/>
</dbReference>
<evidence type="ECO:0000313" key="6">
    <source>
        <dbReference type="Proteomes" id="UP000253915"/>
    </source>
</evidence>
<dbReference type="Proteomes" id="UP000253915">
    <property type="component" value="Unassembled WGS sequence"/>
</dbReference>
<evidence type="ECO:0000313" key="5">
    <source>
        <dbReference type="Proteomes" id="UP000253857"/>
    </source>
</evidence>
<dbReference type="InterPro" id="IPR034074">
    <property type="entry name" value="Y4bN_pept_dom"/>
</dbReference>
<comment type="caution">
    <text evidence="3">The sequence shown here is derived from an EMBL/GenBank/DDBJ whole genome shotgun (WGS) entry which is preliminary data.</text>
</comment>
<dbReference type="OMA" id="FEAELWF"/>
<dbReference type="RefSeq" id="WP_015760127.1">
    <property type="nucleotide sequence ID" value="NZ_AP031442.1"/>
</dbReference>
<gene>
    <name evidence="4" type="ORF">C1853_15635</name>
    <name evidence="3" type="ORF">C1871_13515</name>
    <name evidence="2" type="ORF">GO726_09185</name>
</gene>
<organism evidence="3 5">
    <name type="scientific">Eggerthella lenta</name>
    <name type="common">Eubacterium lentum</name>
    <dbReference type="NCBI Taxonomy" id="84112"/>
    <lineage>
        <taxon>Bacteria</taxon>
        <taxon>Bacillati</taxon>
        <taxon>Actinomycetota</taxon>
        <taxon>Coriobacteriia</taxon>
        <taxon>Eggerthellales</taxon>
        <taxon>Eggerthellaceae</taxon>
        <taxon>Eggerthella</taxon>
    </lineage>
</organism>
<dbReference type="EMBL" id="WPOM01000015">
    <property type="protein sequence ID" value="MVN33339.1"/>
    <property type="molecule type" value="Genomic_DNA"/>
</dbReference>
<evidence type="ECO:0000259" key="1">
    <source>
        <dbReference type="Pfam" id="PF00082"/>
    </source>
</evidence>
<evidence type="ECO:0000313" key="3">
    <source>
        <dbReference type="EMBL" id="RDB82516.1"/>
    </source>
</evidence>
<name>A0A369N0K0_EGGLN</name>
<dbReference type="EMBL" id="PPUQ01000037">
    <property type="protein sequence ID" value="RDC33424.1"/>
    <property type="molecule type" value="Genomic_DNA"/>
</dbReference>
<dbReference type="InterPro" id="IPR000209">
    <property type="entry name" value="Peptidase_S8/S53_dom"/>
</dbReference>
<dbReference type="Proteomes" id="UP000436429">
    <property type="component" value="Unassembled WGS sequence"/>
</dbReference>
<dbReference type="SUPFAM" id="SSF52743">
    <property type="entry name" value="Subtilisin-like"/>
    <property type="match status" value="1"/>
</dbReference>
<dbReference type="Pfam" id="PF00082">
    <property type="entry name" value="Peptidase_S8"/>
    <property type="match status" value="1"/>
</dbReference>
<sequence>MAAEYPLLMLPEPSEQVKGDRNGGPTRLHRPDIAAQGRRLEPMYKRLCGAFDRERVKVQRSPDRIEPELALVFEVAGSLNSFYGAVKRIEGLEWLFDLENEDMAPDNYFYDEENAEASFSGRVYCIMSDRAALDQLISTWKHYQMDETFQFPHGFTSLRDLFGLLREVHVWGPEDRFEDTGILEDWHETIQVKGSSPSTFEAELFYRSDPTKRCAAAASVRRAVEAMNGRVTSECAIEEIRYHGMLLELPIDQIENLLGAERENLSLATCNEIMYFRPTGQMAVGLLGEIFEEDIDDKVGAELPSGVPIVGMLDGLPLENHAALRNRIIVDDPDEFGNDYPASLRMHGTAMASMLVHGDLAAPEPSTASRPVYVRPVMRPDAVFGMKETYPENVLIVDLIHRAVRRMFDGDGDEAPAAPTLHVINLSIGDEVRQFFGAPSPLAKLLDWLSYKYRVLFVISAGNQHINLIPVEGGFEKLKDEDLERRSKHISEALMENRRNLKLLSPAESINSITVGATFEDNTAIEENALAVQPVEEGCVSPLTSFGGGIGRSIKPEILYPGGKFLVSAKDDNCVEYALSQTREPGIIAAAPTAGAIAKSYVAQAGTSYSAAAVSHECAANFDVLEEIFLDSGFAGVPDEYGALLLKAMAVHGCAYENLGDIAFRQFGAKNKESTRWVGFGRPDYLRVRECALNRVTAFGFGDIGKDEGQLFHVPLPLDFSSRVVDRRLTVTLAYFTPIAFGRQEYRHAQLWFDRVGLTKERLVPTREYTDWNAIRRGTLQHQSFIGEGGLPWAEESDGIDILVSCAGANGLKSLGKEKIPYSLVVTFETKQPINVYHPVADRLRAPVGVRANAV</sequence>
<dbReference type="AlphaFoldDB" id="A0A369N0K0"/>
<dbReference type="Gene3D" id="3.40.50.200">
    <property type="entry name" value="Peptidase S8/S53 domain"/>
    <property type="match status" value="1"/>
</dbReference>
<evidence type="ECO:0000313" key="7">
    <source>
        <dbReference type="Proteomes" id="UP000436429"/>
    </source>
</evidence>
<reference evidence="2 7" key="2">
    <citation type="submission" date="2019-11" db="EMBL/GenBank/DDBJ databases">
        <title>Whole genome shotgun sequencing (WGS) data from Adlercreutzia equolifaciens ResAG-91, Eggerthella lenta MRI-F36, MRI-F37, MRI-F40, ResAG-49, ResAG-88, ResAG-121, ResAG-145, and Gordonibacter sp. ResAG-5, ResAG-26, ResAG-43, ResAG-50, ResAG-59.</title>
        <authorList>
            <person name="Stoll D.A."/>
            <person name="Danylec N."/>
            <person name="Franz C.M.A.P."/>
            <person name="Huch M."/>
        </authorList>
    </citation>
    <scope>NUCLEOTIDE SEQUENCE [LARGE SCALE GENOMIC DNA]</scope>
    <source>
        <strain evidence="2 7">ResAG-88</strain>
    </source>
</reference>
<dbReference type="InterPro" id="IPR036852">
    <property type="entry name" value="Peptidase_S8/S53_dom_sf"/>
</dbReference>
<feature type="domain" description="Peptidase S8/S53" evidence="1">
    <location>
        <begin position="319"/>
        <end position="617"/>
    </location>
</feature>
<dbReference type="Proteomes" id="UP000253857">
    <property type="component" value="Unassembled WGS sequence"/>
</dbReference>
<protein>
    <submittedName>
        <fullName evidence="2">S8 family serine peptidase</fullName>
    </submittedName>
</protein>
<dbReference type="EMBL" id="PPTY01000034">
    <property type="protein sequence ID" value="RDB82516.1"/>
    <property type="molecule type" value="Genomic_DNA"/>
</dbReference>
<proteinExistence type="predicted"/>
<dbReference type="GO" id="GO:0006508">
    <property type="term" value="P:proteolysis"/>
    <property type="evidence" value="ECO:0007669"/>
    <property type="project" value="InterPro"/>
</dbReference>
<evidence type="ECO:0000313" key="2">
    <source>
        <dbReference type="EMBL" id="MVN33339.1"/>
    </source>
</evidence>